<evidence type="ECO:0000313" key="9">
    <source>
        <dbReference type="EMBL" id="OXY81404.1"/>
    </source>
</evidence>
<evidence type="ECO:0000256" key="4">
    <source>
        <dbReference type="ARBA" id="ARBA00022982"/>
    </source>
</evidence>
<feature type="signal peptide" evidence="8">
    <location>
        <begin position="1"/>
        <end position="20"/>
    </location>
</feature>
<dbReference type="InterPro" id="IPR002321">
    <property type="entry name" value="Cyt_c_II"/>
</dbReference>
<feature type="binding site" description="covalent" evidence="7">
    <location>
        <position position="146"/>
    </location>
    <ligand>
        <name>heme c</name>
        <dbReference type="ChEBI" id="CHEBI:61717"/>
    </ligand>
</feature>
<evidence type="ECO:0000256" key="3">
    <source>
        <dbReference type="ARBA" id="ARBA00022723"/>
    </source>
</evidence>
<evidence type="ECO:0000256" key="6">
    <source>
        <dbReference type="PIRSR" id="PIRSR000027-1"/>
    </source>
</evidence>
<dbReference type="InterPro" id="IPR012127">
    <property type="entry name" value="Cyt_c_prime"/>
</dbReference>
<dbReference type="GO" id="GO:0020037">
    <property type="term" value="F:heme binding"/>
    <property type="evidence" value="ECO:0007669"/>
    <property type="project" value="InterPro"/>
</dbReference>
<protein>
    <submittedName>
        <fullName evidence="9">Cytochrome c prime</fullName>
    </submittedName>
</protein>
<keyword evidence="5 6" id="KW-0408">Iron</keyword>
<dbReference type="Gene3D" id="1.20.120.10">
    <property type="entry name" value="Cytochrome c/b562"/>
    <property type="match status" value="1"/>
</dbReference>
<dbReference type="RefSeq" id="WP_094201241.1">
    <property type="nucleotide sequence ID" value="NZ_NBIM01000004.1"/>
</dbReference>
<evidence type="ECO:0000256" key="7">
    <source>
        <dbReference type="PIRSR" id="PIRSR000027-2"/>
    </source>
</evidence>
<comment type="PTM">
    <text evidence="7">Binds 1 heme group per subunit.</text>
</comment>
<evidence type="ECO:0000256" key="1">
    <source>
        <dbReference type="ARBA" id="ARBA00022448"/>
    </source>
</evidence>
<dbReference type="GO" id="GO:0009055">
    <property type="term" value="F:electron transfer activity"/>
    <property type="evidence" value="ECO:0007669"/>
    <property type="project" value="InterPro"/>
</dbReference>
<comment type="caution">
    <text evidence="9">The sequence shown here is derived from an EMBL/GenBank/DDBJ whole genome shotgun (WGS) entry which is preliminary data.</text>
</comment>
<evidence type="ECO:0000256" key="2">
    <source>
        <dbReference type="ARBA" id="ARBA00022617"/>
    </source>
</evidence>
<name>A0A233RDD2_9GAMM</name>
<dbReference type="Pfam" id="PF01322">
    <property type="entry name" value="Cytochrom_C_2"/>
    <property type="match status" value="1"/>
</dbReference>
<feature type="binding site" description="covalent" evidence="7">
    <location>
        <position position="143"/>
    </location>
    <ligand>
        <name>heme c</name>
        <dbReference type="ChEBI" id="CHEBI:61717"/>
    </ligand>
</feature>
<dbReference type="SUPFAM" id="SSF47175">
    <property type="entry name" value="Cytochromes"/>
    <property type="match status" value="1"/>
</dbReference>
<keyword evidence="3 6" id="KW-0479">Metal-binding</keyword>
<dbReference type="InterPro" id="IPR010980">
    <property type="entry name" value="Cyt_c/b562"/>
</dbReference>
<dbReference type="PROSITE" id="PS51009">
    <property type="entry name" value="CYTCII"/>
    <property type="match status" value="1"/>
</dbReference>
<keyword evidence="10" id="KW-1185">Reference proteome</keyword>
<gene>
    <name evidence="9" type="ORF">B6S08_13040</name>
</gene>
<keyword evidence="1" id="KW-0813">Transport</keyword>
<proteinExistence type="predicted"/>
<dbReference type="PIRSF" id="PIRSF000027">
    <property type="entry name" value="Cytc_c_prime"/>
    <property type="match status" value="1"/>
</dbReference>
<evidence type="ECO:0000256" key="5">
    <source>
        <dbReference type="ARBA" id="ARBA00023004"/>
    </source>
</evidence>
<reference evidence="9 10" key="1">
    <citation type="submission" date="2017-08" db="EMBL/GenBank/DDBJ databases">
        <title>A Genome Sequence of Oceanimonas doudoroffii ATCC 27123T.</title>
        <authorList>
            <person name="Brennan M.A."/>
            <person name="Maclea K.S."/>
            <person name="Mcclelland W.D."/>
            <person name="Trachtenberg A.M."/>
        </authorList>
    </citation>
    <scope>NUCLEOTIDE SEQUENCE [LARGE SCALE GENOMIC DNA]</scope>
    <source>
        <strain evidence="9 10">ATCC 27123</strain>
    </source>
</reference>
<keyword evidence="8" id="KW-0732">Signal</keyword>
<dbReference type="EMBL" id="NBIM01000004">
    <property type="protein sequence ID" value="OXY81404.1"/>
    <property type="molecule type" value="Genomic_DNA"/>
</dbReference>
<keyword evidence="4" id="KW-0249">Electron transport</keyword>
<dbReference type="Proteomes" id="UP000242757">
    <property type="component" value="Unassembled WGS sequence"/>
</dbReference>
<accession>A0A233RDD2</accession>
<evidence type="ECO:0000313" key="10">
    <source>
        <dbReference type="Proteomes" id="UP000242757"/>
    </source>
</evidence>
<keyword evidence="2 7" id="KW-0349">Heme</keyword>
<dbReference type="GO" id="GO:0005506">
    <property type="term" value="F:iron ion binding"/>
    <property type="evidence" value="ECO:0007669"/>
    <property type="project" value="InterPro"/>
</dbReference>
<dbReference type="GO" id="GO:0022900">
    <property type="term" value="P:electron transport chain"/>
    <property type="evidence" value="ECO:0007669"/>
    <property type="project" value="InterPro"/>
</dbReference>
<sequence>MLKKALMVAATGLFASSVFAQADLFKPEDAVKYRQSLYQVMAAQAGVIGGMAKGDIDFDAAALHQRAINMSNAASLLGETYFPETREVKESNLLPKAWDDMEGMQAKGKDFGDALKNLVQVSGEEGFDQAQARQAAGQLFKTCKGCHDNYRKD</sequence>
<feature type="binding site" description="axial binding residue" evidence="6">
    <location>
        <position position="147"/>
    </location>
    <ligand>
        <name>heme c</name>
        <dbReference type="ChEBI" id="CHEBI:61717"/>
    </ligand>
    <ligandPart>
        <name>Fe</name>
        <dbReference type="ChEBI" id="CHEBI:18248"/>
    </ligandPart>
</feature>
<evidence type="ECO:0000256" key="8">
    <source>
        <dbReference type="SAM" id="SignalP"/>
    </source>
</evidence>
<dbReference type="OrthoDB" id="5520910at2"/>
<dbReference type="GO" id="GO:0042597">
    <property type="term" value="C:periplasmic space"/>
    <property type="evidence" value="ECO:0007669"/>
    <property type="project" value="InterPro"/>
</dbReference>
<feature type="chain" id="PRO_5012692091" evidence="8">
    <location>
        <begin position="21"/>
        <end position="153"/>
    </location>
</feature>
<dbReference type="AlphaFoldDB" id="A0A233RDD2"/>
<organism evidence="9 10">
    <name type="scientific">Oceanimonas doudoroffii</name>
    <dbReference type="NCBI Taxonomy" id="84158"/>
    <lineage>
        <taxon>Bacteria</taxon>
        <taxon>Pseudomonadati</taxon>
        <taxon>Pseudomonadota</taxon>
        <taxon>Gammaproteobacteria</taxon>
        <taxon>Aeromonadales</taxon>
        <taxon>Aeromonadaceae</taxon>
        <taxon>Oceanimonas</taxon>
    </lineage>
</organism>